<dbReference type="GO" id="GO:0003677">
    <property type="term" value="F:DNA binding"/>
    <property type="evidence" value="ECO:0007669"/>
    <property type="project" value="UniProtKB-KW"/>
</dbReference>
<dbReference type="Proteomes" id="UP000010321">
    <property type="component" value="Unassembled WGS sequence"/>
</dbReference>
<organism evidence="4 5">
    <name type="scientific">Bacteroides clarus YIT 12056</name>
    <dbReference type="NCBI Taxonomy" id="762984"/>
    <lineage>
        <taxon>Bacteria</taxon>
        <taxon>Pseudomonadati</taxon>
        <taxon>Bacteroidota</taxon>
        <taxon>Bacteroidia</taxon>
        <taxon>Bacteroidales</taxon>
        <taxon>Bacteroidaceae</taxon>
        <taxon>Bacteroides</taxon>
    </lineage>
</organism>
<protein>
    <submittedName>
        <fullName evidence="4">DNA-binding protein</fullName>
    </submittedName>
</protein>
<keyword evidence="1 4" id="KW-0238">DNA-binding</keyword>
<evidence type="ECO:0000256" key="1">
    <source>
        <dbReference type="ARBA" id="ARBA00023125"/>
    </source>
</evidence>
<keyword evidence="5" id="KW-1185">Reference proteome</keyword>
<feature type="region of interest" description="Disordered" evidence="2">
    <location>
        <begin position="149"/>
        <end position="172"/>
    </location>
</feature>
<dbReference type="InterPro" id="IPR005902">
    <property type="entry name" value="HU_DNA-bd_put"/>
</dbReference>
<dbReference type="InterPro" id="IPR010992">
    <property type="entry name" value="IHF-like_DNA-bd_dom_sf"/>
</dbReference>
<dbReference type="Pfam" id="PF18291">
    <property type="entry name" value="HU-HIG"/>
    <property type="match status" value="1"/>
</dbReference>
<evidence type="ECO:0000259" key="3">
    <source>
        <dbReference type="Pfam" id="PF18291"/>
    </source>
</evidence>
<name>A0ABN0CLI0_9BACE</name>
<feature type="domain" description="HU" evidence="3">
    <location>
        <begin position="31"/>
        <end position="124"/>
    </location>
</feature>
<feature type="compositionally biased region" description="Acidic residues" evidence="2">
    <location>
        <begin position="163"/>
        <end position="172"/>
    </location>
</feature>
<evidence type="ECO:0000313" key="4">
    <source>
        <dbReference type="EMBL" id="EGF50749.1"/>
    </source>
</evidence>
<accession>A0ABN0CLI0</accession>
<proteinExistence type="predicted"/>
<dbReference type="NCBIfam" id="TIGR01201">
    <property type="entry name" value="HU_rel"/>
    <property type="match status" value="1"/>
</dbReference>
<evidence type="ECO:0000313" key="5">
    <source>
        <dbReference type="Proteomes" id="UP000010321"/>
    </source>
</evidence>
<comment type="caution">
    <text evidence="4">The sequence shown here is derived from an EMBL/GenBank/DDBJ whole genome shotgun (WGS) entry which is preliminary data.</text>
</comment>
<dbReference type="InterPro" id="IPR041607">
    <property type="entry name" value="HU-HIG"/>
</dbReference>
<dbReference type="SUPFAM" id="SSF47729">
    <property type="entry name" value="IHF-like DNA-binding proteins"/>
    <property type="match status" value="1"/>
</dbReference>
<dbReference type="EMBL" id="AFBM01000028">
    <property type="protein sequence ID" value="EGF50749.1"/>
    <property type="molecule type" value="Genomic_DNA"/>
</dbReference>
<evidence type="ECO:0000256" key="2">
    <source>
        <dbReference type="SAM" id="MobiDB-lite"/>
    </source>
</evidence>
<dbReference type="Gene3D" id="4.10.520.10">
    <property type="entry name" value="IHF-like DNA-binding proteins"/>
    <property type="match status" value="1"/>
</dbReference>
<reference evidence="4 5" key="1">
    <citation type="submission" date="2011-02" db="EMBL/GenBank/DDBJ databases">
        <authorList>
            <person name="Weinstock G."/>
            <person name="Sodergren E."/>
            <person name="Clifton S."/>
            <person name="Fulton L."/>
            <person name="Fulton B."/>
            <person name="Courtney L."/>
            <person name="Fronick C."/>
            <person name="Harrison M."/>
            <person name="Strong C."/>
            <person name="Farmer C."/>
            <person name="Delahaunty K."/>
            <person name="Markovic C."/>
            <person name="Hall O."/>
            <person name="Minx P."/>
            <person name="Tomlinson C."/>
            <person name="Mitreva M."/>
            <person name="Hou S."/>
            <person name="Chen J."/>
            <person name="Wollam A."/>
            <person name="Pepin K.H."/>
            <person name="Johnson M."/>
            <person name="Bhonagiri V."/>
            <person name="Zhang X."/>
            <person name="Suruliraj S."/>
            <person name="Warren W."/>
            <person name="Chinwalla A."/>
            <person name="Mardis E.R."/>
            <person name="Wilson R.K."/>
        </authorList>
    </citation>
    <scope>NUCLEOTIDE SEQUENCE [LARGE SCALE GENOMIC DNA]</scope>
    <source>
        <strain evidence="4 5">YIT 12056</strain>
    </source>
</reference>
<sequence length="172" mass="18565">MTGSLATIIYLLNTLSIMFYKKTQQKINGLWYPQSITWGKAVTSNQVADQLALLSTVTRGDAYAIIKNLGSVLSLYMAQGRTVKIDGVGTFYYTAAANKNGVKTSKEVSASQIAGVRVRFIPEVERDINNKVVTRSMVDSNICWEEWGKTSASGNGGNGDDTGGGEEENPLG</sequence>
<gene>
    <name evidence="4" type="ORF">HMPREF9445_02343</name>
</gene>